<evidence type="ECO:0000313" key="2">
    <source>
        <dbReference type="EMBL" id="KAL3266732.1"/>
    </source>
</evidence>
<comment type="caution">
    <text evidence="2">The sequence shown here is derived from an EMBL/GenBank/DDBJ whole genome shotgun (WGS) entry which is preliminary data.</text>
</comment>
<protein>
    <submittedName>
        <fullName evidence="2">Uncharacterized protein</fullName>
    </submittedName>
</protein>
<feature type="region of interest" description="Disordered" evidence="1">
    <location>
        <begin position="207"/>
        <end position="228"/>
    </location>
</feature>
<feature type="compositionally biased region" description="Acidic residues" evidence="1">
    <location>
        <begin position="217"/>
        <end position="228"/>
    </location>
</feature>
<dbReference type="AlphaFoldDB" id="A0ABD2MK81"/>
<proteinExistence type="predicted"/>
<feature type="region of interest" description="Disordered" evidence="1">
    <location>
        <begin position="70"/>
        <end position="100"/>
    </location>
</feature>
<feature type="compositionally biased region" description="Acidic residues" evidence="1">
    <location>
        <begin position="281"/>
        <end position="303"/>
    </location>
</feature>
<organism evidence="2 3">
    <name type="scientific">Cryptolaemus montrouzieri</name>
    <dbReference type="NCBI Taxonomy" id="559131"/>
    <lineage>
        <taxon>Eukaryota</taxon>
        <taxon>Metazoa</taxon>
        <taxon>Ecdysozoa</taxon>
        <taxon>Arthropoda</taxon>
        <taxon>Hexapoda</taxon>
        <taxon>Insecta</taxon>
        <taxon>Pterygota</taxon>
        <taxon>Neoptera</taxon>
        <taxon>Endopterygota</taxon>
        <taxon>Coleoptera</taxon>
        <taxon>Polyphaga</taxon>
        <taxon>Cucujiformia</taxon>
        <taxon>Coccinelloidea</taxon>
        <taxon>Coccinellidae</taxon>
        <taxon>Scymninae</taxon>
        <taxon>Scymnini</taxon>
        <taxon>Cryptolaemus</taxon>
    </lineage>
</organism>
<evidence type="ECO:0000256" key="1">
    <source>
        <dbReference type="SAM" id="MobiDB-lite"/>
    </source>
</evidence>
<name>A0ABD2MK81_9CUCU</name>
<feature type="region of interest" description="Disordered" evidence="1">
    <location>
        <begin position="281"/>
        <end position="322"/>
    </location>
</feature>
<gene>
    <name evidence="2" type="ORF">HHI36_010893</name>
</gene>
<dbReference type="Proteomes" id="UP001516400">
    <property type="component" value="Unassembled WGS sequence"/>
</dbReference>
<evidence type="ECO:0000313" key="3">
    <source>
        <dbReference type="Proteomes" id="UP001516400"/>
    </source>
</evidence>
<reference evidence="2 3" key="1">
    <citation type="journal article" date="2021" name="BMC Biol.">
        <title>Horizontally acquired antibacterial genes associated with adaptive radiation of ladybird beetles.</title>
        <authorList>
            <person name="Li H.S."/>
            <person name="Tang X.F."/>
            <person name="Huang Y.H."/>
            <person name="Xu Z.Y."/>
            <person name="Chen M.L."/>
            <person name="Du X.Y."/>
            <person name="Qiu B.Y."/>
            <person name="Chen P.T."/>
            <person name="Zhang W."/>
            <person name="Slipinski A."/>
            <person name="Escalona H.E."/>
            <person name="Waterhouse R.M."/>
            <person name="Zwick A."/>
            <person name="Pang H."/>
        </authorList>
    </citation>
    <scope>NUCLEOTIDE SEQUENCE [LARGE SCALE GENOMIC DNA]</scope>
    <source>
        <strain evidence="2">SYSU2018</strain>
    </source>
</reference>
<sequence length="427" mass="47288">MGKAATCSNAISSFQATGVYPYNPNAYLVDEGNNNELTVTVTARRQPEQEEVFVPTVVPGLTTPEREIPLEPIAGPSSRSSAFHFHPSDPVAGPSSRPDDFVSKNSDTISSVIADSSYTEIVHPSSKTNLNERKKETPSKLLQGLCPIPNANVMSTRKRAKTVATILTSQENLSEKKAKLQAKNKSNKNTETQKISLVKKRKKKGINLAKSATSPESSEEEVFFQESGDSESDVWDVESITVKLKKQMIGYNVSTVRSGTTNVEEQSYHRPVDIRRILQELEDEDSMQHEDEDISEDADDSDYKEERIENDNHDSDSEQQFEGADVEGDLELGENFQIHIGKDNAIIWVNEPMAHTFQTRSKTLSKIFLDPKGPLANSAKSSGIWCTTFAPAHGLQGGRGQIQTMVLFRKGNSQPLKSRQTFRVVQA</sequence>
<keyword evidence="3" id="KW-1185">Reference proteome</keyword>
<dbReference type="EMBL" id="JABFTP020000001">
    <property type="protein sequence ID" value="KAL3266732.1"/>
    <property type="molecule type" value="Genomic_DNA"/>
</dbReference>
<feature type="compositionally biased region" description="Basic and acidic residues" evidence="1">
    <location>
        <begin position="304"/>
        <end position="316"/>
    </location>
</feature>
<accession>A0ABD2MK81</accession>